<evidence type="ECO:0000313" key="1">
    <source>
        <dbReference type="EMBL" id="SMR46239.1"/>
    </source>
</evidence>
<gene>
    <name evidence="1" type="ORF">ZT1E4_G2857</name>
</gene>
<organism evidence="1 2">
    <name type="scientific">Zymoseptoria tritici ST99CH_1E4</name>
    <dbReference type="NCBI Taxonomy" id="1276532"/>
    <lineage>
        <taxon>Eukaryota</taxon>
        <taxon>Fungi</taxon>
        <taxon>Dikarya</taxon>
        <taxon>Ascomycota</taxon>
        <taxon>Pezizomycotina</taxon>
        <taxon>Dothideomycetes</taxon>
        <taxon>Dothideomycetidae</taxon>
        <taxon>Mycosphaerellales</taxon>
        <taxon>Mycosphaerellaceae</taxon>
        <taxon>Zymoseptoria</taxon>
    </lineage>
</organism>
<name>A0A2H1FY62_ZYMTR</name>
<dbReference type="Proteomes" id="UP000245764">
    <property type="component" value="Chromosome 2"/>
</dbReference>
<protein>
    <submittedName>
        <fullName evidence="1">Uncharacterized protein</fullName>
    </submittedName>
</protein>
<sequence length="476" mass="53264">MERLQHRTLLQAAQEGRFAAQDSELHIFHSDTDLKSSHEEVHQSACEEKDHLPPTFTSGLNGCNGPGSRLRLLLQRSRPPHTSGKPDSLPFASAASLNTIFETLNLPGSYLQIADGFLSTAQAHITYDAKGDAIAFQLIVYCTMKQGDWSLALSHHAATMETSIFLSLEQRLDSLPITSDLQDLQHYSFHPMLIPCIMFDAVMKMGIERRNSIKARLRTLERSMAVLSRRASGASRPGSLSEEDVGEEDADDWSALFELLASCRQDQVSRKGRYEFWKSYHAAIQAGMEYMPKVLLVGDEGVEGGERVKVHGELQQWVDLTWQRLNSLMARDKDHIGRVENMLTLLYSLVQQRDMSLQSSIAKATQRDSQDMKFIAVLGSVFLPASLVATILNVPEFQFLPGAKLFAAYVGNAGPGEDGENGDDDVLQALYLLIRKADARTSRRTMSLWVNQQSDPHHVQITDNALNKFWRVDLYS</sequence>
<dbReference type="EMBL" id="LT854254">
    <property type="protein sequence ID" value="SMR46239.1"/>
    <property type="molecule type" value="Genomic_DNA"/>
</dbReference>
<proteinExistence type="predicted"/>
<dbReference type="AlphaFoldDB" id="A0A2H1FY62"/>
<evidence type="ECO:0000313" key="2">
    <source>
        <dbReference type="Proteomes" id="UP000245764"/>
    </source>
</evidence>
<reference evidence="2" key="1">
    <citation type="submission" date="2017-05" db="EMBL/GenBank/DDBJ databases">
        <authorList>
            <person name="Song R."/>
            <person name="Chenine A.L."/>
            <person name="Ruprecht R.M."/>
        </authorList>
    </citation>
    <scope>NUCLEOTIDE SEQUENCE [LARGE SCALE GENOMIC DNA]</scope>
</reference>
<accession>A0A2H1FY62</accession>